<dbReference type="RefSeq" id="WP_125567991.1">
    <property type="nucleotide sequence ID" value="NZ_AP019307.1"/>
</dbReference>
<evidence type="ECO:0000313" key="3">
    <source>
        <dbReference type="EMBL" id="BBH17098.1"/>
    </source>
</evidence>
<keyword evidence="1" id="KW-0812">Transmembrane</keyword>
<feature type="transmembrane region" description="Helical" evidence="1">
    <location>
        <begin position="179"/>
        <end position="195"/>
    </location>
</feature>
<organism evidence="3 4">
    <name type="scientific">Nocardioides baekrokdamisoli</name>
    <dbReference type="NCBI Taxonomy" id="1804624"/>
    <lineage>
        <taxon>Bacteria</taxon>
        <taxon>Bacillati</taxon>
        <taxon>Actinomycetota</taxon>
        <taxon>Actinomycetes</taxon>
        <taxon>Propionibacteriales</taxon>
        <taxon>Nocardioidaceae</taxon>
        <taxon>Nocardioides</taxon>
    </lineage>
</organism>
<keyword evidence="4" id="KW-1185">Reference proteome</keyword>
<feature type="transmembrane region" description="Helical" evidence="1">
    <location>
        <begin position="292"/>
        <end position="312"/>
    </location>
</feature>
<dbReference type="GO" id="GO:0016020">
    <property type="term" value="C:membrane"/>
    <property type="evidence" value="ECO:0007669"/>
    <property type="project" value="TreeGrafter"/>
</dbReference>
<name>A0A3G9J0D3_9ACTN</name>
<proteinExistence type="predicted"/>
<dbReference type="KEGG" id="nbe:Back2_13850"/>
<dbReference type="OrthoDB" id="9796461at2"/>
<keyword evidence="3" id="KW-0808">Transferase</keyword>
<feature type="domain" description="Acyltransferase 3" evidence="2">
    <location>
        <begin position="6"/>
        <end position="343"/>
    </location>
</feature>
<accession>A0A3G9J0D3</accession>
<dbReference type="Proteomes" id="UP000271573">
    <property type="component" value="Chromosome"/>
</dbReference>
<feature type="transmembrane region" description="Helical" evidence="1">
    <location>
        <begin position="201"/>
        <end position="217"/>
    </location>
</feature>
<dbReference type="Pfam" id="PF01757">
    <property type="entry name" value="Acyl_transf_3"/>
    <property type="match status" value="1"/>
</dbReference>
<feature type="transmembrane region" description="Helical" evidence="1">
    <location>
        <begin position="261"/>
        <end position="280"/>
    </location>
</feature>
<feature type="transmembrane region" description="Helical" evidence="1">
    <location>
        <begin position="229"/>
        <end position="249"/>
    </location>
</feature>
<feature type="transmembrane region" description="Helical" evidence="1">
    <location>
        <begin position="60"/>
        <end position="81"/>
    </location>
</feature>
<dbReference type="GO" id="GO:0000271">
    <property type="term" value="P:polysaccharide biosynthetic process"/>
    <property type="evidence" value="ECO:0007669"/>
    <property type="project" value="TreeGrafter"/>
</dbReference>
<dbReference type="PANTHER" id="PTHR23028:SF131">
    <property type="entry name" value="BLR2367 PROTEIN"/>
    <property type="match status" value="1"/>
</dbReference>
<dbReference type="PANTHER" id="PTHR23028">
    <property type="entry name" value="ACETYLTRANSFERASE"/>
    <property type="match status" value="1"/>
</dbReference>
<dbReference type="AlphaFoldDB" id="A0A3G9J0D3"/>
<keyword evidence="1" id="KW-0472">Membrane</keyword>
<dbReference type="InterPro" id="IPR050879">
    <property type="entry name" value="Acyltransferase_3"/>
</dbReference>
<reference evidence="3 4" key="1">
    <citation type="submission" date="2018-11" db="EMBL/GenBank/DDBJ databases">
        <title>Complete genome sequence of Nocardioides baekrokdamisoli strain KCTC 39748.</title>
        <authorList>
            <person name="Kang S.W."/>
            <person name="Lee K.C."/>
            <person name="Kim K.K."/>
            <person name="Kim J.S."/>
            <person name="Kim D.S."/>
            <person name="Ko S.H."/>
            <person name="Yang S.H."/>
            <person name="Shin Y.K."/>
            <person name="Lee J.S."/>
        </authorList>
    </citation>
    <scope>NUCLEOTIDE SEQUENCE [LARGE SCALE GENOMIC DNA]</scope>
    <source>
        <strain evidence="3 4">KCTC 39748</strain>
    </source>
</reference>
<dbReference type="EMBL" id="AP019307">
    <property type="protein sequence ID" value="BBH17098.1"/>
    <property type="molecule type" value="Genomic_DNA"/>
</dbReference>
<gene>
    <name evidence="3" type="ORF">Back2_13850</name>
</gene>
<feature type="transmembrane region" description="Helical" evidence="1">
    <location>
        <begin position="154"/>
        <end position="172"/>
    </location>
</feature>
<evidence type="ECO:0000313" key="4">
    <source>
        <dbReference type="Proteomes" id="UP000271573"/>
    </source>
</evidence>
<evidence type="ECO:0000256" key="1">
    <source>
        <dbReference type="SAM" id="Phobius"/>
    </source>
</evidence>
<dbReference type="InterPro" id="IPR002656">
    <property type="entry name" value="Acyl_transf_3_dom"/>
</dbReference>
<protein>
    <submittedName>
        <fullName evidence="3">Acyltransferase</fullName>
    </submittedName>
</protein>
<evidence type="ECO:0000259" key="2">
    <source>
        <dbReference type="Pfam" id="PF01757"/>
    </source>
</evidence>
<keyword evidence="1" id="KW-1133">Transmembrane helix</keyword>
<feature type="transmembrane region" description="Helical" evidence="1">
    <location>
        <begin position="324"/>
        <end position="346"/>
    </location>
</feature>
<dbReference type="GO" id="GO:0016747">
    <property type="term" value="F:acyltransferase activity, transferring groups other than amino-acyl groups"/>
    <property type="evidence" value="ECO:0007669"/>
    <property type="project" value="InterPro"/>
</dbReference>
<keyword evidence="3" id="KW-0012">Acyltransferase</keyword>
<feature type="transmembrane region" description="Helical" evidence="1">
    <location>
        <begin position="93"/>
        <end position="114"/>
    </location>
</feature>
<sequence length="364" mass="39586">MTHYRGLHGLRGLAALTVVISHALLTDNRMFAVTLGKPVTGASAWITYSPLHLFWDASEAVIVFFVLSGFVLALPFVHSTPIAQWLAYYPRRLARLLLPIWAAVALAFVIAVLIPRSPDTASSWVDQHAHAATLHNAAQAAVVRGDLPLNTPLWTMKWEIMFSLLLPAYVLGGRLLRKVWLPMVVLAILVGVWGGHRASAYIAYLPVFAVGTLLALGRERWMPWFGRLTGWRMWLVLVAALGLLNVHWATRATAGTGPGNLWIPGSIVLAAGALVCLFAATPAVAAFGTHRVVAWLGQISFSLYLIHEPIVVSIAQIDGGRMPWPATLAIALPASIAAAAVFHRWVEAPAHRLSRRIGNAFSSR</sequence>